<dbReference type="InterPro" id="IPR001584">
    <property type="entry name" value="Integrase_cat-core"/>
</dbReference>
<dbReference type="Gene3D" id="3.30.70.270">
    <property type="match status" value="2"/>
</dbReference>
<dbReference type="PROSITE" id="PS50878">
    <property type="entry name" value="RT_POL"/>
    <property type="match status" value="1"/>
</dbReference>
<dbReference type="InterPro" id="IPR021109">
    <property type="entry name" value="Peptidase_aspartic_dom_sf"/>
</dbReference>
<dbReference type="GO" id="GO:0042575">
    <property type="term" value="C:DNA polymerase complex"/>
    <property type="evidence" value="ECO:0007669"/>
    <property type="project" value="UniProtKB-ARBA"/>
</dbReference>
<feature type="compositionally biased region" description="Polar residues" evidence="8">
    <location>
        <begin position="1264"/>
        <end position="1277"/>
    </location>
</feature>
<dbReference type="Pfam" id="PF17921">
    <property type="entry name" value="Integrase_H2C2"/>
    <property type="match status" value="1"/>
</dbReference>
<dbReference type="SUPFAM" id="SSF53098">
    <property type="entry name" value="Ribonuclease H-like"/>
    <property type="match status" value="1"/>
</dbReference>
<dbReference type="InterPro" id="IPR050951">
    <property type="entry name" value="Retrovirus_Pol_polyprotein"/>
</dbReference>
<dbReference type="CDD" id="cd09274">
    <property type="entry name" value="RNase_HI_RT_Ty3"/>
    <property type="match status" value="1"/>
</dbReference>
<dbReference type="FunFam" id="3.10.20.370:FF:000001">
    <property type="entry name" value="Retrovirus-related Pol polyprotein from transposon 17.6-like protein"/>
    <property type="match status" value="1"/>
</dbReference>
<organism evidence="11">
    <name type="scientific">Photinus pyralis</name>
    <name type="common">Common eastern firefly</name>
    <name type="synonym">Lampyris pyralis</name>
    <dbReference type="NCBI Taxonomy" id="7054"/>
    <lineage>
        <taxon>Eukaryota</taxon>
        <taxon>Metazoa</taxon>
        <taxon>Ecdysozoa</taxon>
        <taxon>Arthropoda</taxon>
        <taxon>Hexapoda</taxon>
        <taxon>Insecta</taxon>
        <taxon>Pterygota</taxon>
        <taxon>Neoptera</taxon>
        <taxon>Endopterygota</taxon>
        <taxon>Coleoptera</taxon>
        <taxon>Polyphaga</taxon>
        <taxon>Elateriformia</taxon>
        <taxon>Elateroidea</taxon>
        <taxon>Lampyridae</taxon>
        <taxon>Lampyrinae</taxon>
        <taxon>Photinus</taxon>
    </lineage>
</organism>
<feature type="region of interest" description="Disordered" evidence="8">
    <location>
        <begin position="1293"/>
        <end position="1322"/>
    </location>
</feature>
<dbReference type="GO" id="GO:0015074">
    <property type="term" value="P:DNA integration"/>
    <property type="evidence" value="ECO:0007669"/>
    <property type="project" value="InterPro"/>
</dbReference>
<evidence type="ECO:0000256" key="4">
    <source>
        <dbReference type="ARBA" id="ARBA00022722"/>
    </source>
</evidence>
<dbReference type="Pfam" id="PF17917">
    <property type="entry name" value="RT_RNaseH"/>
    <property type="match status" value="1"/>
</dbReference>
<dbReference type="InterPro" id="IPR000477">
    <property type="entry name" value="RT_dom"/>
</dbReference>
<dbReference type="InterPro" id="IPR043502">
    <property type="entry name" value="DNA/RNA_pol_sf"/>
</dbReference>
<dbReference type="PANTHER" id="PTHR37984">
    <property type="entry name" value="PROTEIN CBG26694"/>
    <property type="match status" value="1"/>
</dbReference>
<evidence type="ECO:0000256" key="3">
    <source>
        <dbReference type="ARBA" id="ARBA00022695"/>
    </source>
</evidence>
<dbReference type="GO" id="GO:0003964">
    <property type="term" value="F:RNA-directed DNA polymerase activity"/>
    <property type="evidence" value="ECO:0007669"/>
    <property type="project" value="UniProtKB-KW"/>
</dbReference>
<dbReference type="FunFam" id="3.30.70.270:FF:000026">
    <property type="entry name" value="Transposon Ty3-G Gag-Pol polyprotein"/>
    <property type="match status" value="1"/>
</dbReference>
<evidence type="ECO:0000313" key="11">
    <source>
        <dbReference type="EMBL" id="JAV64601.1"/>
    </source>
</evidence>
<dbReference type="FunFam" id="1.10.340.70:FF:000003">
    <property type="entry name" value="Protein CBG25708"/>
    <property type="match status" value="1"/>
</dbReference>
<dbReference type="EMBL" id="GEZM01074317">
    <property type="protein sequence ID" value="JAV64601.1"/>
    <property type="molecule type" value="Transcribed_RNA"/>
</dbReference>
<evidence type="ECO:0000256" key="8">
    <source>
        <dbReference type="SAM" id="MobiDB-lite"/>
    </source>
</evidence>
<dbReference type="InterPro" id="IPR041588">
    <property type="entry name" value="Integrase_H2C2"/>
</dbReference>
<feature type="region of interest" description="Disordered" evidence="8">
    <location>
        <begin position="1264"/>
        <end position="1283"/>
    </location>
</feature>
<keyword evidence="3" id="KW-0548">Nucleotidyltransferase</keyword>
<dbReference type="PROSITE" id="PS50994">
    <property type="entry name" value="INTEGRASE"/>
    <property type="match status" value="1"/>
</dbReference>
<keyword evidence="6" id="KW-0378">Hydrolase</keyword>
<evidence type="ECO:0000256" key="5">
    <source>
        <dbReference type="ARBA" id="ARBA00022759"/>
    </source>
</evidence>
<evidence type="ECO:0000256" key="1">
    <source>
        <dbReference type="ARBA" id="ARBA00012493"/>
    </source>
</evidence>
<accession>A0A1Y1KVT8</accession>
<dbReference type="EMBL" id="GEZM01074317">
    <property type="protein sequence ID" value="JAV64600.1"/>
    <property type="molecule type" value="Transcribed_RNA"/>
</dbReference>
<feature type="compositionally biased region" description="Polar residues" evidence="8">
    <location>
        <begin position="1297"/>
        <end position="1313"/>
    </location>
</feature>
<reference evidence="11" key="1">
    <citation type="journal article" date="2016" name="Sci. Rep.">
        <title>Molecular characterization of firefly nuptial gifts: a multi-omics approach sheds light on postcopulatory sexual selection.</title>
        <authorList>
            <person name="Al-Wathiqui N."/>
            <person name="Fallon T.R."/>
            <person name="South A."/>
            <person name="Weng J.K."/>
            <person name="Lewis S.M."/>
        </authorList>
    </citation>
    <scope>NUCLEOTIDE SEQUENCE</scope>
</reference>
<keyword evidence="2" id="KW-0808">Transferase</keyword>
<dbReference type="Gene3D" id="1.10.340.70">
    <property type="match status" value="1"/>
</dbReference>
<protein>
    <recommendedName>
        <fullName evidence="1">RNA-directed DNA polymerase</fullName>
        <ecNumber evidence="1">2.7.7.49</ecNumber>
    </recommendedName>
</protein>
<dbReference type="Gene3D" id="2.40.70.10">
    <property type="entry name" value="Acid Proteases"/>
    <property type="match status" value="1"/>
</dbReference>
<feature type="domain" description="Reverse transcriptase" evidence="9">
    <location>
        <begin position="469"/>
        <end position="646"/>
    </location>
</feature>
<dbReference type="PANTHER" id="PTHR37984:SF8">
    <property type="entry name" value="CCHC-TYPE DOMAIN-CONTAINING PROTEIN"/>
    <property type="match status" value="1"/>
</dbReference>
<name>A0A1Y1KVT8_PHOPY</name>
<evidence type="ECO:0000256" key="2">
    <source>
        <dbReference type="ARBA" id="ARBA00022679"/>
    </source>
</evidence>
<evidence type="ECO:0000256" key="6">
    <source>
        <dbReference type="ARBA" id="ARBA00022801"/>
    </source>
</evidence>
<evidence type="ECO:0000259" key="9">
    <source>
        <dbReference type="PROSITE" id="PS50878"/>
    </source>
</evidence>
<dbReference type="GO" id="GO:0003676">
    <property type="term" value="F:nucleic acid binding"/>
    <property type="evidence" value="ECO:0007669"/>
    <property type="project" value="InterPro"/>
</dbReference>
<dbReference type="SUPFAM" id="SSF50630">
    <property type="entry name" value="Acid proteases"/>
    <property type="match status" value="1"/>
</dbReference>
<feature type="domain" description="Integrase catalytic" evidence="10">
    <location>
        <begin position="1013"/>
        <end position="1160"/>
    </location>
</feature>
<dbReference type="Gene3D" id="3.30.420.10">
    <property type="entry name" value="Ribonuclease H-like superfamily/Ribonuclease H"/>
    <property type="match status" value="1"/>
</dbReference>
<dbReference type="EC" id="2.7.7.49" evidence="1"/>
<dbReference type="Gene3D" id="3.10.10.10">
    <property type="entry name" value="HIV Type 1 Reverse Transcriptase, subunit A, domain 1"/>
    <property type="match status" value="1"/>
</dbReference>
<sequence length="1322" mass="151508">MENYFKPPDPLVLDGNISENWKRFSQKFTLFSKATNLDSKDEDVQIACFLSLIGDDGLDLFNSFTFEAGKEKILAEIQKKFDDQCAPQRNVIFERAKFNTICQKEGQSFDSFLTELRKAVKTTGYKDQDEMIRDRIVIGLRETSSKERLMQVADLTLTKAINFCRATETSKDQVKILDNESKVDAVRATTTLGNQKKTCKMCGYWHKFPNRCSAIGKTCAKCQGRDHFAKVCSSTSGKRDPDPPTSKKYKKRVHNVLKEIEQKNTESDISSETSSEFEFYVSSVSGRKSEHQNSETMWTKEVLVNGQPVVFKLDTGAEVSTLPLSILKKVAPNSVIKKSNITLISYGDPNFKLKTLGEVQLDCVVKNCHQQVTFIVVKAADQIPLLGVQECSDLQLLKRLDSVTNQKLFRSIDDVISKYKHVFEGLGKFPTQHHITLKENAKPKINAIRRVPHILLKPLQNKLCDLVSKGIIEKVDKPSQWVHPLVIVEKTNGDLRLCLDPRDLNQAIQREHFLIPSCDDIAVNLSKKNFFTVLDMKDGYWQIELDNDSSDLMTFGTPFGRYKFKRLAFGLCSAPEVFQKKNIEVFGDLPGVGLYFDDLIVTGSTEAEHDQNLKGVLERASQYNIKFNKSKIQFKKESVKFMGQIFSKKGIETNKKYIEAILKMPLPQCKADVLRFLGMVKYVGKFIPNLSKLTAPLRNLTRNDVTFEWKDEHKNSFNNLLYLLTSAPVLCYFNSQYPIEIETDASKDGLGACLLQQGRPIAFASRSLTKTEQAYAQIEKETLAILFAVKKFHYFIYGMPTKIHSDHKPLEAIFKKDLQSASPRILRMRLKLLKYDLNIQYRPGKYMYISDALSRAFLRQTSPRTDNDIEFAVHSVIRTLPMSKDRIQQFANETMKDRQLSQVLYFINNSWPDQKCKIPDNIRVYHKLKEKLFVFENLLFLENKLVVPRKLRLEMIKLLHEGHLGMEKTKSQARKVFYWPGITTDIETYIKSCKICEKFARKNPKQNILSYPIPERPWERVGSDIFTYANQSYCVLFDAYSNWLEVLPIKNKCAESVICELKTVFARFGSPDILLTDNVPYNSEKFLEFAKDWNFTLVTRSPEYPRSNGLAEKAVSIAKNLLKKSLEEGKGELSCALLNYRNSSLKGMGYSPSQLLNSRNCKTKVPITCDLLQPKLCESVTQKMLKKRELNENYFNRTAKTLKPLNEGSDVTVLNHKRKIWEPAKIERMHENPRSYVLQDYKGNTIRRNRVDIRPSQNAFKVTDTSFEPESCSGTESSDSDVRVVPKPEICKHSPSFVPSETNTKLTTRSGRTIKQPERLNL</sequence>
<dbReference type="FunFam" id="3.30.420.10:FF:000063">
    <property type="entry name" value="Retrovirus-related Pol polyprotein from transposon 297-like Protein"/>
    <property type="match status" value="1"/>
</dbReference>
<evidence type="ECO:0000256" key="7">
    <source>
        <dbReference type="ARBA" id="ARBA00022918"/>
    </source>
</evidence>
<dbReference type="InterPro" id="IPR036397">
    <property type="entry name" value="RNaseH_sf"/>
</dbReference>
<dbReference type="CDD" id="cd01647">
    <property type="entry name" value="RT_LTR"/>
    <property type="match status" value="1"/>
</dbReference>
<keyword evidence="7" id="KW-0695">RNA-directed DNA polymerase</keyword>
<dbReference type="CDD" id="cd05481">
    <property type="entry name" value="retropepsin_like_LTR_1"/>
    <property type="match status" value="1"/>
</dbReference>
<keyword evidence="5" id="KW-0255">Endonuclease</keyword>
<dbReference type="GO" id="GO:0004519">
    <property type="term" value="F:endonuclease activity"/>
    <property type="evidence" value="ECO:0007669"/>
    <property type="project" value="UniProtKB-KW"/>
</dbReference>
<evidence type="ECO:0000259" key="10">
    <source>
        <dbReference type="PROSITE" id="PS50994"/>
    </source>
</evidence>
<dbReference type="SUPFAM" id="SSF56672">
    <property type="entry name" value="DNA/RNA polymerases"/>
    <property type="match status" value="1"/>
</dbReference>
<dbReference type="InterPro" id="IPR043128">
    <property type="entry name" value="Rev_trsase/Diguanyl_cyclase"/>
</dbReference>
<keyword evidence="4" id="KW-0540">Nuclease</keyword>
<dbReference type="InterPro" id="IPR041373">
    <property type="entry name" value="RT_RNaseH"/>
</dbReference>
<dbReference type="InterPro" id="IPR012337">
    <property type="entry name" value="RNaseH-like_sf"/>
</dbReference>
<dbReference type="Pfam" id="PF00078">
    <property type="entry name" value="RVT_1"/>
    <property type="match status" value="1"/>
</dbReference>
<proteinExistence type="predicted"/>